<feature type="transmembrane region" description="Helical" evidence="5">
    <location>
        <begin position="370"/>
        <end position="395"/>
    </location>
</feature>
<keyword evidence="4 5" id="KW-0472">Membrane</keyword>
<evidence type="ECO:0000259" key="6">
    <source>
        <dbReference type="Pfam" id="PF08016"/>
    </source>
</evidence>
<comment type="caution">
    <text evidence="7">The sequence shown here is derived from an EMBL/GenBank/DDBJ whole genome shotgun (WGS) entry which is preliminary data.</text>
</comment>
<feature type="transmembrane region" description="Helical" evidence="5">
    <location>
        <begin position="401"/>
        <end position="422"/>
    </location>
</feature>
<feature type="transmembrane region" description="Helical" evidence="5">
    <location>
        <begin position="442"/>
        <end position="464"/>
    </location>
</feature>
<sequence length="686" mass="78649">MNFGRLTSMSAMGQLRLPSLPDIPDDDQITLNYWDKFKKYKRFPYVSPDLPQLMLLDGKLLVGMFSSQREGYLFSVGSTLSNTFLPPGFIIQQFSKNGFDTTYFYKISDVLGHLDKTIENYFVFVETESLDYFQYYDEKNRSSTKEIIMTIQSYPNLVVDMNMDFQKPIDRTTQTKVFHLKRDSDTPFDILRRLFHSLVSIETKFSFRKIFTQRKYPEIITVDVYLHYDFTERGGRTQLTLKHNINLSSLNSDNCTLFWICLIVLLLSIISSFLNFRAIFRSLQYFSRANTDSKLSYYSVYGSFPMSTMDRVEVEETILQSPINRSETPVDAVNEERGLLDDGTNDATNNDKTPIPVRTSLLQRLKFLNFWHVVALIGHIISACGSVATLCNIFYFLDSLVLTNVLLGLSVLLSWINVVQYFAHAPGFYVLITTLRRGFPNVFKFIIGAVPILIGYSLCGMVLFGSFTMQFSGFCNSVVTLFSAANGDAIHDTFDSTYGQNPIIAYFSRIYVMSFIAMFTYSVLNIFILIMEDAYFTVKEGGITDKLQRDFKDALNVVFDNKIGEARKEDKRRREQAVTYLSNLRERRGESKPSSPVVDLGDLTVRSRPKRVNSKSSSYEKTSISESIDDEIRYLQQMGSPPRPIEESVQLLVLLEKLKDGQINNIHSNEQIVQMSEILINKIHGT</sequence>
<dbReference type="Pfam" id="PF08016">
    <property type="entry name" value="PKD_channel"/>
    <property type="match status" value="1"/>
</dbReference>
<feature type="domain" description="Polycystin cation channel PKD1/PKD2" evidence="6">
    <location>
        <begin position="402"/>
        <end position="538"/>
    </location>
</feature>
<keyword evidence="8" id="KW-1185">Reference proteome</keyword>
<dbReference type="InterPro" id="IPR013122">
    <property type="entry name" value="PKD1_2_channel"/>
</dbReference>
<reference evidence="7 8" key="1">
    <citation type="submission" date="2024-03" db="EMBL/GenBank/DDBJ databases">
        <title>The Acrasis kona genome and developmental transcriptomes reveal deep origins of eukaryotic multicellular pathways.</title>
        <authorList>
            <person name="Sheikh S."/>
            <person name="Fu C.-J."/>
            <person name="Brown M.W."/>
            <person name="Baldauf S.L."/>
        </authorList>
    </citation>
    <scope>NUCLEOTIDE SEQUENCE [LARGE SCALE GENOMIC DNA]</scope>
    <source>
        <strain evidence="7 8">ATCC MYA-3509</strain>
    </source>
</reference>
<dbReference type="Gene3D" id="1.10.287.70">
    <property type="match status" value="1"/>
</dbReference>
<feature type="transmembrane region" description="Helical" evidence="5">
    <location>
        <begin position="257"/>
        <end position="280"/>
    </location>
</feature>
<evidence type="ECO:0000256" key="4">
    <source>
        <dbReference type="ARBA" id="ARBA00023136"/>
    </source>
</evidence>
<feature type="transmembrane region" description="Helical" evidence="5">
    <location>
        <begin position="510"/>
        <end position="530"/>
    </location>
</feature>
<keyword evidence="2 5" id="KW-0812">Transmembrane</keyword>
<dbReference type="EMBL" id="JAOPGA020000071">
    <property type="protein sequence ID" value="KAL0476634.1"/>
    <property type="molecule type" value="Genomic_DNA"/>
</dbReference>
<evidence type="ECO:0000256" key="3">
    <source>
        <dbReference type="ARBA" id="ARBA00022989"/>
    </source>
</evidence>
<organism evidence="7 8">
    <name type="scientific">Acrasis kona</name>
    <dbReference type="NCBI Taxonomy" id="1008807"/>
    <lineage>
        <taxon>Eukaryota</taxon>
        <taxon>Discoba</taxon>
        <taxon>Heterolobosea</taxon>
        <taxon>Tetramitia</taxon>
        <taxon>Eutetramitia</taxon>
        <taxon>Acrasidae</taxon>
        <taxon>Acrasis</taxon>
    </lineage>
</organism>
<dbReference type="PANTHER" id="PTHR12127">
    <property type="entry name" value="MUCOLIPIN"/>
    <property type="match status" value="1"/>
</dbReference>
<accession>A0AAW2YHS1</accession>
<evidence type="ECO:0000313" key="7">
    <source>
        <dbReference type="EMBL" id="KAL0476634.1"/>
    </source>
</evidence>
<dbReference type="PANTHER" id="PTHR12127:SF7">
    <property type="entry name" value="SD02261P"/>
    <property type="match status" value="1"/>
</dbReference>
<name>A0AAW2YHS1_9EUKA</name>
<evidence type="ECO:0000256" key="2">
    <source>
        <dbReference type="ARBA" id="ARBA00022692"/>
    </source>
</evidence>
<proteinExistence type="predicted"/>
<gene>
    <name evidence="7" type="ORF">AKO1_002885</name>
</gene>
<dbReference type="Proteomes" id="UP001431209">
    <property type="component" value="Unassembled WGS sequence"/>
</dbReference>
<evidence type="ECO:0000256" key="5">
    <source>
        <dbReference type="SAM" id="Phobius"/>
    </source>
</evidence>
<dbReference type="GO" id="GO:0072345">
    <property type="term" value="F:NAADP-sensitive calcium-release channel activity"/>
    <property type="evidence" value="ECO:0007669"/>
    <property type="project" value="TreeGrafter"/>
</dbReference>
<comment type="subcellular location">
    <subcellularLocation>
        <location evidence="1">Membrane</location>
        <topology evidence="1">Multi-pass membrane protein</topology>
    </subcellularLocation>
</comment>
<dbReference type="AlphaFoldDB" id="A0AAW2YHS1"/>
<keyword evidence="3 5" id="KW-1133">Transmembrane helix</keyword>
<protein>
    <submittedName>
        <fullName evidence="7">5 TM domain-containing transmembrane protein</fullName>
    </submittedName>
</protein>
<dbReference type="InterPro" id="IPR039031">
    <property type="entry name" value="Mucolipin"/>
</dbReference>
<evidence type="ECO:0000256" key="1">
    <source>
        <dbReference type="ARBA" id="ARBA00004141"/>
    </source>
</evidence>
<dbReference type="GO" id="GO:0016020">
    <property type="term" value="C:membrane"/>
    <property type="evidence" value="ECO:0007669"/>
    <property type="project" value="UniProtKB-SubCell"/>
</dbReference>
<evidence type="ECO:0000313" key="8">
    <source>
        <dbReference type="Proteomes" id="UP001431209"/>
    </source>
</evidence>